<protein>
    <submittedName>
        <fullName evidence="2">Uncharacterized protein</fullName>
    </submittedName>
</protein>
<feature type="compositionally biased region" description="Basic and acidic residues" evidence="1">
    <location>
        <begin position="297"/>
        <end position="319"/>
    </location>
</feature>
<feature type="region of interest" description="Disordered" evidence="1">
    <location>
        <begin position="123"/>
        <end position="507"/>
    </location>
</feature>
<dbReference type="EMBL" id="GDJX01012175">
    <property type="protein sequence ID" value="JAT55761.1"/>
    <property type="molecule type" value="Transcribed_RNA"/>
</dbReference>
<gene>
    <name evidence="2" type="ORF">g.31503</name>
</gene>
<feature type="compositionally biased region" description="Gly residues" evidence="1">
    <location>
        <begin position="263"/>
        <end position="284"/>
    </location>
</feature>
<feature type="compositionally biased region" description="Basic and acidic residues" evidence="1">
    <location>
        <begin position="214"/>
        <end position="230"/>
    </location>
</feature>
<feature type="compositionally biased region" description="Pro residues" evidence="1">
    <location>
        <begin position="154"/>
        <end position="165"/>
    </location>
</feature>
<feature type="compositionally biased region" description="Basic and acidic residues" evidence="1">
    <location>
        <begin position="348"/>
        <end position="359"/>
    </location>
</feature>
<feature type="compositionally biased region" description="Basic and acidic residues" evidence="1">
    <location>
        <begin position="487"/>
        <end position="499"/>
    </location>
</feature>
<evidence type="ECO:0000313" key="2">
    <source>
        <dbReference type="EMBL" id="JAT55761.1"/>
    </source>
</evidence>
<name>A0A1D1YMA1_9ARAE</name>
<feature type="compositionally biased region" description="Basic residues" evidence="1">
    <location>
        <begin position="438"/>
        <end position="471"/>
    </location>
</feature>
<feature type="compositionally biased region" description="Basic residues" evidence="1">
    <location>
        <begin position="235"/>
        <end position="259"/>
    </location>
</feature>
<feature type="non-terminal residue" evidence="2">
    <location>
        <position position="1"/>
    </location>
</feature>
<accession>A0A1D1YMA1</accession>
<proteinExistence type="predicted"/>
<sequence length="546" mass="59774">KASPPRLTHLASPSPHLLFCGSIHPSIFCSQRAPLFYSIFHAHAARAHLGPDGEGQQLRPFPSSLLLPLRPLHPLLLFLPLLVSAPNPPLQSRHHLLLLLLGPPHPIRAPPLLHLGVEPPRLLPRSAPAAPQDRPLRQEVAAGQARRRARAARPHPPPRPGPAWPRAPRLHRLPRPVDGAGKVPRRQHKVPPDPPHRRRLPQPAPGVGAVPGAELHREAVRRGAHGERGALPRPRPQRHQPRRLLARHRLRDRALRHRPGPAAGSGGDPEAGAGGEALQGGGRGEILPGLRPPCGDQRPRRGRPQEDLLDTRTTGSRDRQWRRRRDLRVGQGQGEGLQGGTRSTPRRGPGDGDGREVGEGQRAPRHVRGPQAAVGAGRQLPEEGLRPRRRRRPLGLPLQGAVPQRHRSGTPGPDPAGQLLHLARRVRQPDAPGTGSRPHLHGGHALRGARRGHPVRQHHGVRDHRCRRRLHLPADGGVDQGGPVQDLGRRDKCAEEERGGGQAESAAALHRHQDGYCLREALPLHRSTNARMERWERLLHLPAPVG</sequence>
<reference evidence="2" key="1">
    <citation type="submission" date="2015-07" db="EMBL/GenBank/DDBJ databases">
        <title>Transcriptome Assembly of Anthurium amnicola.</title>
        <authorList>
            <person name="Suzuki J."/>
        </authorList>
    </citation>
    <scope>NUCLEOTIDE SEQUENCE</scope>
</reference>
<evidence type="ECO:0000256" key="1">
    <source>
        <dbReference type="SAM" id="MobiDB-lite"/>
    </source>
</evidence>
<feature type="compositionally biased region" description="Low complexity" evidence="1">
    <location>
        <begin position="475"/>
        <end position="486"/>
    </location>
</feature>
<dbReference type="AlphaFoldDB" id="A0A1D1YMA1"/>
<organism evidence="2">
    <name type="scientific">Anthurium amnicola</name>
    <dbReference type="NCBI Taxonomy" id="1678845"/>
    <lineage>
        <taxon>Eukaryota</taxon>
        <taxon>Viridiplantae</taxon>
        <taxon>Streptophyta</taxon>
        <taxon>Embryophyta</taxon>
        <taxon>Tracheophyta</taxon>
        <taxon>Spermatophyta</taxon>
        <taxon>Magnoliopsida</taxon>
        <taxon>Liliopsida</taxon>
        <taxon>Araceae</taxon>
        <taxon>Pothoideae</taxon>
        <taxon>Potheae</taxon>
        <taxon>Anthurium</taxon>
    </lineage>
</organism>